<dbReference type="EMBL" id="KN838642">
    <property type="protein sequence ID" value="KIJ99642.1"/>
    <property type="molecule type" value="Genomic_DNA"/>
</dbReference>
<name>A0A0C9XUN3_9AGAR</name>
<accession>A0A0C9XUN3</accession>
<organism evidence="1 2">
    <name type="scientific">Laccaria amethystina LaAM-08-1</name>
    <dbReference type="NCBI Taxonomy" id="1095629"/>
    <lineage>
        <taxon>Eukaryota</taxon>
        <taxon>Fungi</taxon>
        <taxon>Dikarya</taxon>
        <taxon>Basidiomycota</taxon>
        <taxon>Agaricomycotina</taxon>
        <taxon>Agaricomycetes</taxon>
        <taxon>Agaricomycetidae</taxon>
        <taxon>Agaricales</taxon>
        <taxon>Agaricineae</taxon>
        <taxon>Hydnangiaceae</taxon>
        <taxon>Laccaria</taxon>
    </lineage>
</organism>
<reference evidence="1 2" key="1">
    <citation type="submission" date="2014-04" db="EMBL/GenBank/DDBJ databases">
        <authorList>
            <consortium name="DOE Joint Genome Institute"/>
            <person name="Kuo A."/>
            <person name="Kohler A."/>
            <person name="Nagy L.G."/>
            <person name="Floudas D."/>
            <person name="Copeland A."/>
            <person name="Barry K.W."/>
            <person name="Cichocki N."/>
            <person name="Veneault-Fourrey C."/>
            <person name="LaButti K."/>
            <person name="Lindquist E.A."/>
            <person name="Lipzen A."/>
            <person name="Lundell T."/>
            <person name="Morin E."/>
            <person name="Murat C."/>
            <person name="Sun H."/>
            <person name="Tunlid A."/>
            <person name="Henrissat B."/>
            <person name="Grigoriev I.V."/>
            <person name="Hibbett D.S."/>
            <person name="Martin F."/>
            <person name="Nordberg H.P."/>
            <person name="Cantor M.N."/>
            <person name="Hua S.X."/>
        </authorList>
    </citation>
    <scope>NUCLEOTIDE SEQUENCE [LARGE SCALE GENOMIC DNA]</scope>
    <source>
        <strain evidence="1 2">LaAM-08-1</strain>
    </source>
</reference>
<dbReference type="HOGENOM" id="CLU_2250559_0_0_1"/>
<keyword evidence="2" id="KW-1185">Reference proteome</keyword>
<evidence type="ECO:0000313" key="2">
    <source>
        <dbReference type="Proteomes" id="UP000054477"/>
    </source>
</evidence>
<evidence type="ECO:0000313" key="1">
    <source>
        <dbReference type="EMBL" id="KIJ99642.1"/>
    </source>
</evidence>
<proteinExistence type="predicted"/>
<gene>
    <name evidence="1" type="ORF">K443DRAFT_161498</name>
</gene>
<dbReference type="AlphaFoldDB" id="A0A0C9XUN3"/>
<sequence length="104" mass="12207">MTPQARCSSFRSTWEAWWTKVLLSLCFWNFGKLSHKVFGYCFKKTTDLASRTLDVGTRSKNKFLNGTHFHNLYALHCSARRFLDSPHEAYSTLYILSPIQILRR</sequence>
<dbReference type="Proteomes" id="UP000054477">
    <property type="component" value="Unassembled WGS sequence"/>
</dbReference>
<protein>
    <submittedName>
        <fullName evidence="1">Uncharacterized protein</fullName>
    </submittedName>
</protein>
<reference evidence="2" key="2">
    <citation type="submission" date="2015-01" db="EMBL/GenBank/DDBJ databases">
        <title>Evolutionary Origins and Diversification of the Mycorrhizal Mutualists.</title>
        <authorList>
            <consortium name="DOE Joint Genome Institute"/>
            <consortium name="Mycorrhizal Genomics Consortium"/>
            <person name="Kohler A."/>
            <person name="Kuo A."/>
            <person name="Nagy L.G."/>
            <person name="Floudas D."/>
            <person name="Copeland A."/>
            <person name="Barry K.W."/>
            <person name="Cichocki N."/>
            <person name="Veneault-Fourrey C."/>
            <person name="LaButti K."/>
            <person name="Lindquist E.A."/>
            <person name="Lipzen A."/>
            <person name="Lundell T."/>
            <person name="Morin E."/>
            <person name="Murat C."/>
            <person name="Riley R."/>
            <person name="Ohm R."/>
            <person name="Sun H."/>
            <person name="Tunlid A."/>
            <person name="Henrissat B."/>
            <person name="Grigoriev I.V."/>
            <person name="Hibbett D.S."/>
            <person name="Martin F."/>
        </authorList>
    </citation>
    <scope>NUCLEOTIDE SEQUENCE [LARGE SCALE GENOMIC DNA]</scope>
    <source>
        <strain evidence="2">LaAM-08-1</strain>
    </source>
</reference>